<protein>
    <submittedName>
        <fullName evidence="1">Uncharacterized protein</fullName>
    </submittedName>
</protein>
<dbReference type="Proteomes" id="UP000629619">
    <property type="component" value="Unassembled WGS sequence"/>
</dbReference>
<comment type="caution">
    <text evidence="1">The sequence shown here is derived from an EMBL/GenBank/DDBJ whole genome shotgun (WGS) entry which is preliminary data.</text>
</comment>
<sequence length="272" mass="28228">MLVAFALSACSSGNDDQKSAEALACLSYGDEGRVADAAVLAGLASPGTSPGTVRVGGRDESPRVWRSSNPTPFASACAIVVSANKLDAGSSEGASSGGSIWTVLWPLVAGAALTLVTTFATTGWSQRMAEARRHSAALRAAAADYAAEVDLFMAAATNPDQPEPAEGELGARRRKLRQVLDETPRPLRIDAPATAGRLLGDGPIGRDLASGWSGREVRSRTSPRATAVDAAVTQLRSAVVAITTAQERPLRAAARRLLTTTRATPRPRKATI</sequence>
<evidence type="ECO:0000313" key="2">
    <source>
        <dbReference type="Proteomes" id="UP000629619"/>
    </source>
</evidence>
<name>A0A919N6X3_9ACTN</name>
<reference evidence="1" key="1">
    <citation type="submission" date="2021-01" db="EMBL/GenBank/DDBJ databases">
        <title>Whole genome shotgun sequence of Actinoplanes siamensis NBRC 109076.</title>
        <authorList>
            <person name="Komaki H."/>
            <person name="Tamura T."/>
        </authorList>
    </citation>
    <scope>NUCLEOTIDE SEQUENCE</scope>
    <source>
        <strain evidence="1">NBRC 109076</strain>
    </source>
</reference>
<dbReference type="EMBL" id="BOMW01000027">
    <property type="protein sequence ID" value="GIF05462.1"/>
    <property type="molecule type" value="Genomic_DNA"/>
</dbReference>
<keyword evidence="2" id="KW-1185">Reference proteome</keyword>
<organism evidence="1 2">
    <name type="scientific">Actinoplanes siamensis</name>
    <dbReference type="NCBI Taxonomy" id="1223317"/>
    <lineage>
        <taxon>Bacteria</taxon>
        <taxon>Bacillati</taxon>
        <taxon>Actinomycetota</taxon>
        <taxon>Actinomycetes</taxon>
        <taxon>Micromonosporales</taxon>
        <taxon>Micromonosporaceae</taxon>
        <taxon>Actinoplanes</taxon>
    </lineage>
</organism>
<evidence type="ECO:0000313" key="1">
    <source>
        <dbReference type="EMBL" id="GIF05462.1"/>
    </source>
</evidence>
<gene>
    <name evidence="1" type="ORF">Asi03nite_30000</name>
</gene>
<dbReference type="AlphaFoldDB" id="A0A919N6X3"/>
<accession>A0A919N6X3</accession>
<proteinExistence type="predicted"/>